<name>A0A1I0QBW9_9FIRM</name>
<dbReference type="EMBL" id="FOJI01000007">
    <property type="protein sequence ID" value="SEW24355.1"/>
    <property type="molecule type" value="Genomic_DNA"/>
</dbReference>
<dbReference type="RefSeq" id="WP_092453787.1">
    <property type="nucleotide sequence ID" value="NZ_FOJI01000007.1"/>
</dbReference>
<accession>A0A1I0QBW9</accession>
<dbReference type="Pfam" id="PF13487">
    <property type="entry name" value="HD_5"/>
    <property type="match status" value="1"/>
</dbReference>
<evidence type="ECO:0000259" key="2">
    <source>
        <dbReference type="PROSITE" id="PS51832"/>
    </source>
</evidence>
<dbReference type="NCBIfam" id="TIGR00277">
    <property type="entry name" value="HDIG"/>
    <property type="match status" value="1"/>
</dbReference>
<gene>
    <name evidence="3" type="ORF">SAMN05421659_107162</name>
</gene>
<dbReference type="AlphaFoldDB" id="A0A1I0QBW9"/>
<dbReference type="Proteomes" id="UP000199701">
    <property type="component" value="Unassembled WGS sequence"/>
</dbReference>
<sequence>MDKQKKVNNQYIGGTAVNRVKLNNNVNDYKQKKNNYMWNDFKDGISHGILVSNLAYSLAKAMKLEEAECYDLALAGLLHDIGKLELSQYLYGRNNDGLSIEEMKYMRMHSKLSYDLLLDYHYSDNLMETVLRHHECYDGSGYPDNLQGEEIPLGARIIRVVDEFAALIADRPYRKAFDIDTAVDIMIEEVKNMDMVVFITFQRMIHEPETLQLIEKSKIEINDIDLED</sequence>
<keyword evidence="4" id="KW-1185">Reference proteome</keyword>
<evidence type="ECO:0000313" key="4">
    <source>
        <dbReference type="Proteomes" id="UP000199701"/>
    </source>
</evidence>
<dbReference type="InterPro" id="IPR006675">
    <property type="entry name" value="HDIG_dom"/>
</dbReference>
<reference evidence="3 4" key="1">
    <citation type="submission" date="2016-10" db="EMBL/GenBank/DDBJ databases">
        <authorList>
            <person name="de Groot N.N."/>
        </authorList>
    </citation>
    <scope>NUCLEOTIDE SEQUENCE [LARGE SCALE GENOMIC DNA]</scope>
    <source>
        <strain evidence="3 4">DSM 9179</strain>
    </source>
</reference>
<feature type="domain" description="HD-GYP" evidence="2">
    <location>
        <begin position="22"/>
        <end position="217"/>
    </location>
</feature>
<evidence type="ECO:0000313" key="3">
    <source>
        <dbReference type="EMBL" id="SEW24355.1"/>
    </source>
</evidence>
<dbReference type="CDD" id="cd00077">
    <property type="entry name" value="HDc"/>
    <property type="match status" value="1"/>
</dbReference>
<dbReference type="OrthoDB" id="9804747at2"/>
<dbReference type="InterPro" id="IPR003607">
    <property type="entry name" value="HD/PDEase_dom"/>
</dbReference>
<evidence type="ECO:0000259" key="1">
    <source>
        <dbReference type="PROSITE" id="PS51831"/>
    </source>
</evidence>
<dbReference type="SMART" id="SM00471">
    <property type="entry name" value="HDc"/>
    <property type="match status" value="1"/>
</dbReference>
<dbReference type="PANTHER" id="PTHR43155">
    <property type="entry name" value="CYCLIC DI-GMP PHOSPHODIESTERASE PA4108-RELATED"/>
    <property type="match status" value="1"/>
</dbReference>
<dbReference type="PROSITE" id="PS51831">
    <property type="entry name" value="HD"/>
    <property type="match status" value="1"/>
</dbReference>
<organism evidence="3 4">
    <name type="scientific">[Clostridium] fimetarium</name>
    <dbReference type="NCBI Taxonomy" id="99656"/>
    <lineage>
        <taxon>Bacteria</taxon>
        <taxon>Bacillati</taxon>
        <taxon>Bacillota</taxon>
        <taxon>Clostridia</taxon>
        <taxon>Lachnospirales</taxon>
        <taxon>Lachnospiraceae</taxon>
    </lineage>
</organism>
<dbReference type="PANTHER" id="PTHR43155:SF2">
    <property type="entry name" value="CYCLIC DI-GMP PHOSPHODIESTERASE PA4108"/>
    <property type="match status" value="1"/>
</dbReference>
<dbReference type="STRING" id="99656.SAMN05421659_107162"/>
<dbReference type="PROSITE" id="PS51832">
    <property type="entry name" value="HD_GYP"/>
    <property type="match status" value="1"/>
</dbReference>
<proteinExistence type="predicted"/>
<dbReference type="Gene3D" id="1.10.3210.10">
    <property type="entry name" value="Hypothetical protein af1432"/>
    <property type="match status" value="1"/>
</dbReference>
<dbReference type="SUPFAM" id="SSF109604">
    <property type="entry name" value="HD-domain/PDEase-like"/>
    <property type="match status" value="1"/>
</dbReference>
<feature type="domain" description="HD" evidence="1">
    <location>
        <begin position="44"/>
        <end position="167"/>
    </location>
</feature>
<dbReference type="InterPro" id="IPR006674">
    <property type="entry name" value="HD_domain"/>
</dbReference>
<protein>
    <submittedName>
        <fullName evidence="3">HDIG domain-containing protein</fullName>
    </submittedName>
</protein>
<dbReference type="InterPro" id="IPR037522">
    <property type="entry name" value="HD_GYP_dom"/>
</dbReference>